<organism evidence="2 3">
    <name type="scientific">Venustampulla echinocandica</name>
    <dbReference type="NCBI Taxonomy" id="2656787"/>
    <lineage>
        <taxon>Eukaryota</taxon>
        <taxon>Fungi</taxon>
        <taxon>Dikarya</taxon>
        <taxon>Ascomycota</taxon>
        <taxon>Pezizomycotina</taxon>
        <taxon>Leotiomycetes</taxon>
        <taxon>Helotiales</taxon>
        <taxon>Pleuroascaceae</taxon>
        <taxon>Venustampulla</taxon>
    </lineage>
</organism>
<sequence>MPTVLIVGATGNIGTSAIYAALRSKLHVLAIVRNQASAEKLFGNVGTREGITTVEADIMSDRGVKDVVEKVRKGELPAFQHVYSADAYQATIPYLLEQNDPTSTWTLCTGASGDNGSRPAASMTQGALYSLANVACIDNADTNIRFNEVYLGLFVMAGTAAEQYGVMKASEFAIIYEKILARPDIIGCRVKVCQPEDLTELRFTKKLE</sequence>
<reference evidence="2 3" key="1">
    <citation type="journal article" date="2018" name="IMA Fungus">
        <title>IMA Genome-F 9: Draft genome sequence of Annulohypoxylon stygium, Aspergillus mulundensis, Berkeleyomyces basicola (syn. Thielaviopsis basicola), Ceratocystis smalleyi, two Cercospora beticola strains, Coleophoma cylindrospora, Fusarium fracticaudum, Phialophora cf. hyalina, and Morchella septimelata.</title>
        <authorList>
            <person name="Wingfield B.D."/>
            <person name="Bills G.F."/>
            <person name="Dong Y."/>
            <person name="Huang W."/>
            <person name="Nel W.J."/>
            <person name="Swalarsk-Parry B.S."/>
            <person name="Vaghefi N."/>
            <person name="Wilken P.M."/>
            <person name="An Z."/>
            <person name="de Beer Z.W."/>
            <person name="De Vos L."/>
            <person name="Chen L."/>
            <person name="Duong T.A."/>
            <person name="Gao Y."/>
            <person name="Hammerbacher A."/>
            <person name="Kikkert J.R."/>
            <person name="Li Y."/>
            <person name="Li H."/>
            <person name="Li K."/>
            <person name="Li Q."/>
            <person name="Liu X."/>
            <person name="Ma X."/>
            <person name="Naidoo K."/>
            <person name="Pethybridge S.J."/>
            <person name="Sun J."/>
            <person name="Steenkamp E.T."/>
            <person name="van der Nest M.A."/>
            <person name="van Wyk S."/>
            <person name="Wingfield M.J."/>
            <person name="Xiong C."/>
            <person name="Yue Q."/>
            <person name="Zhang X."/>
        </authorList>
    </citation>
    <scope>NUCLEOTIDE SEQUENCE [LARGE SCALE GENOMIC DNA]</scope>
    <source>
        <strain evidence="2 3">BP 5553</strain>
    </source>
</reference>
<dbReference type="OrthoDB" id="10254221at2759"/>
<evidence type="ECO:0000313" key="2">
    <source>
        <dbReference type="EMBL" id="RDL38123.1"/>
    </source>
</evidence>
<name>A0A370TRJ9_9HELO</name>
<evidence type="ECO:0000259" key="1">
    <source>
        <dbReference type="Pfam" id="PF05368"/>
    </source>
</evidence>
<evidence type="ECO:0000313" key="3">
    <source>
        <dbReference type="Proteomes" id="UP000254866"/>
    </source>
</evidence>
<dbReference type="Pfam" id="PF05368">
    <property type="entry name" value="NmrA"/>
    <property type="match status" value="1"/>
</dbReference>
<dbReference type="EMBL" id="NPIC01000003">
    <property type="protein sequence ID" value="RDL38123.1"/>
    <property type="molecule type" value="Genomic_DNA"/>
</dbReference>
<feature type="domain" description="NmrA-like" evidence="1">
    <location>
        <begin position="3"/>
        <end position="71"/>
    </location>
</feature>
<accession>A0A370TRJ9</accession>
<protein>
    <recommendedName>
        <fullName evidence="1">NmrA-like domain-containing protein</fullName>
    </recommendedName>
</protein>
<comment type="caution">
    <text evidence="2">The sequence shown here is derived from an EMBL/GenBank/DDBJ whole genome shotgun (WGS) entry which is preliminary data.</text>
</comment>
<dbReference type="AlphaFoldDB" id="A0A370TRJ9"/>
<dbReference type="InterPro" id="IPR036291">
    <property type="entry name" value="NAD(P)-bd_dom_sf"/>
</dbReference>
<dbReference type="STRING" id="2656787.A0A370TRJ9"/>
<keyword evidence="3" id="KW-1185">Reference proteome</keyword>
<proteinExistence type="predicted"/>
<dbReference type="InterPro" id="IPR008030">
    <property type="entry name" value="NmrA-like"/>
</dbReference>
<dbReference type="SUPFAM" id="SSF51735">
    <property type="entry name" value="NAD(P)-binding Rossmann-fold domains"/>
    <property type="match status" value="1"/>
</dbReference>
<gene>
    <name evidence="2" type="ORF">BP5553_05556</name>
</gene>
<dbReference type="GeneID" id="43598405"/>
<dbReference type="Proteomes" id="UP000254866">
    <property type="component" value="Unassembled WGS sequence"/>
</dbReference>
<dbReference type="Gene3D" id="3.40.50.720">
    <property type="entry name" value="NAD(P)-binding Rossmann-like Domain"/>
    <property type="match status" value="1"/>
</dbReference>
<dbReference type="RefSeq" id="XP_031870779.1">
    <property type="nucleotide sequence ID" value="XM_032014179.1"/>
</dbReference>